<evidence type="ECO:0000259" key="5">
    <source>
        <dbReference type="Pfam" id="PF13657"/>
    </source>
</evidence>
<dbReference type="Pfam" id="PF13657">
    <property type="entry name" value="Couple_hipA"/>
    <property type="match status" value="1"/>
</dbReference>
<dbReference type="Proteomes" id="UP001355298">
    <property type="component" value="Unassembled WGS sequence"/>
</dbReference>
<organism evidence="6 7">
    <name type="scientific">Flagellimonas halotolerans</name>
    <dbReference type="NCBI Taxonomy" id="3112164"/>
    <lineage>
        <taxon>Bacteria</taxon>
        <taxon>Pseudomonadati</taxon>
        <taxon>Bacteroidota</taxon>
        <taxon>Flavobacteriia</taxon>
        <taxon>Flavobacteriales</taxon>
        <taxon>Flavobacteriaceae</taxon>
        <taxon>Flagellimonas</taxon>
    </lineage>
</organism>
<reference evidence="6 7" key="1">
    <citation type="submission" date="2024-01" db="EMBL/GenBank/DDBJ databases">
        <title>The strains designed SYSU M86414 and SYSU M84420 isolated from the marine sediment in San Sha City (Hainan Province, China).</title>
        <authorList>
            <person name="Guo D."/>
        </authorList>
    </citation>
    <scope>NUCLEOTIDE SEQUENCE [LARGE SCALE GENOMIC DNA]</scope>
    <source>
        <strain evidence="6 7">SYSU M84420</strain>
    </source>
</reference>
<protein>
    <submittedName>
        <fullName evidence="6">Type II toxin-antitoxin system HipA family toxin</fullName>
    </submittedName>
</protein>
<gene>
    <name evidence="6" type="ORF">VOP03_06125</name>
</gene>
<evidence type="ECO:0000259" key="4">
    <source>
        <dbReference type="Pfam" id="PF07804"/>
    </source>
</evidence>
<feature type="domain" description="HipA N-terminal subdomain 1" evidence="5">
    <location>
        <begin position="22"/>
        <end position="120"/>
    </location>
</feature>
<proteinExistence type="inferred from homology"/>
<keyword evidence="7" id="KW-1185">Reference proteome</keyword>
<sequence>MSTYISVNELKVGIDFGKKIIPVGRLAIRDYKTYFEYDTDFIKKGLEISPIKLPLGPGLQVFDYQSFEGLPGVFNDSLPDGWGRLLFDRYIRSQNLLPDDFSSLDRLAHVGKTGLGALVYEPDYSEIDVEKDEINLDILSRYTQEILDGTADEVLKELIDLNGSSAGARPKALIGLDRTKTHIISGKHDLGPNHEYWLVKFANGSDGIDAGAIEYVYALMAKDAGVEMMPVHLFEAAKGSGYFATQRFDRKGDKRLHMHTASGLLHSNFRIPSLDYEDLIALTGVLTKDVREVEKMFRLAVFNVLSHNRDDHGKNFSFLMGEKGEWKLSPAYDLTFSSGPRGQQSTMVMGEGQSPSIGHLLKLGEEANIKESKVNEIIDQTKYALSHWEVLAQEYGVTKTNIKFIRSRIVTV</sequence>
<evidence type="ECO:0000256" key="1">
    <source>
        <dbReference type="ARBA" id="ARBA00010164"/>
    </source>
</evidence>
<evidence type="ECO:0000256" key="2">
    <source>
        <dbReference type="ARBA" id="ARBA00022679"/>
    </source>
</evidence>
<evidence type="ECO:0000256" key="3">
    <source>
        <dbReference type="ARBA" id="ARBA00022777"/>
    </source>
</evidence>
<dbReference type="InterPro" id="IPR012893">
    <property type="entry name" value="HipA-like_C"/>
</dbReference>
<keyword evidence="2" id="KW-0808">Transferase</keyword>
<feature type="domain" description="HipA-like C-terminal" evidence="4">
    <location>
        <begin position="164"/>
        <end position="388"/>
    </location>
</feature>
<comment type="similarity">
    <text evidence="1">Belongs to the HipA Ser/Thr kinase family.</text>
</comment>
<dbReference type="PANTHER" id="PTHR37419">
    <property type="entry name" value="SERINE/THREONINE-PROTEIN KINASE TOXIN HIPA"/>
    <property type="match status" value="1"/>
</dbReference>
<dbReference type="InterPro" id="IPR017508">
    <property type="entry name" value="HipA_N1"/>
</dbReference>
<dbReference type="InterPro" id="IPR052028">
    <property type="entry name" value="HipA_Ser/Thr_kinase"/>
</dbReference>
<evidence type="ECO:0000313" key="6">
    <source>
        <dbReference type="EMBL" id="MEC4264916.1"/>
    </source>
</evidence>
<dbReference type="RefSeq" id="WP_326278094.1">
    <property type="nucleotide sequence ID" value="NZ_JAYKYV010000004.1"/>
</dbReference>
<dbReference type="Pfam" id="PF07804">
    <property type="entry name" value="HipA_C"/>
    <property type="match status" value="1"/>
</dbReference>
<comment type="caution">
    <text evidence="6">The sequence shown here is derived from an EMBL/GenBank/DDBJ whole genome shotgun (WGS) entry which is preliminary data.</text>
</comment>
<dbReference type="EMBL" id="JAYMGW010000004">
    <property type="protein sequence ID" value="MEC4264916.1"/>
    <property type="molecule type" value="Genomic_DNA"/>
</dbReference>
<keyword evidence="3" id="KW-0418">Kinase</keyword>
<dbReference type="Gene3D" id="1.10.1070.20">
    <property type="match status" value="1"/>
</dbReference>
<dbReference type="PANTHER" id="PTHR37419:SF8">
    <property type="entry name" value="TOXIN YJJJ"/>
    <property type="match status" value="1"/>
</dbReference>
<name>A0ABU6IPE3_9FLAO</name>
<evidence type="ECO:0000313" key="7">
    <source>
        <dbReference type="Proteomes" id="UP001355298"/>
    </source>
</evidence>
<accession>A0ABU6IPE3</accession>